<keyword evidence="1" id="KW-1133">Transmembrane helix</keyword>
<feature type="transmembrane region" description="Helical" evidence="1">
    <location>
        <begin position="187"/>
        <end position="213"/>
    </location>
</feature>
<feature type="transmembrane region" description="Helical" evidence="1">
    <location>
        <begin position="380"/>
        <end position="400"/>
    </location>
</feature>
<dbReference type="PANTHER" id="PTHR38454:SF1">
    <property type="entry name" value="INTEGRAL MEMBRANE PROTEIN"/>
    <property type="match status" value="1"/>
</dbReference>
<proteinExistence type="predicted"/>
<feature type="transmembrane region" description="Helical" evidence="1">
    <location>
        <begin position="107"/>
        <end position="127"/>
    </location>
</feature>
<dbReference type="Proteomes" id="UP000051835">
    <property type="component" value="Unassembled WGS sequence"/>
</dbReference>
<accession>A0A0R1QU99</accession>
<feature type="transmembrane region" description="Helical" evidence="1">
    <location>
        <begin position="233"/>
        <end position="256"/>
    </location>
</feature>
<evidence type="ECO:0000256" key="1">
    <source>
        <dbReference type="SAM" id="Phobius"/>
    </source>
</evidence>
<dbReference type="EMBL" id="AZFC01000016">
    <property type="protein sequence ID" value="KRL48285.1"/>
    <property type="molecule type" value="Genomic_DNA"/>
</dbReference>
<dbReference type="GO" id="GO:0016740">
    <property type="term" value="F:transferase activity"/>
    <property type="evidence" value="ECO:0007669"/>
    <property type="project" value="UniProtKB-KW"/>
</dbReference>
<feature type="transmembrane region" description="Helical" evidence="1">
    <location>
        <begin position="406"/>
        <end position="424"/>
    </location>
</feature>
<organism evidence="2 3">
    <name type="scientific">Levilactobacillus spicheri DSM 15429</name>
    <dbReference type="NCBI Taxonomy" id="1423805"/>
    <lineage>
        <taxon>Bacteria</taxon>
        <taxon>Bacillati</taxon>
        <taxon>Bacillota</taxon>
        <taxon>Bacilli</taxon>
        <taxon>Lactobacillales</taxon>
        <taxon>Lactobacillaceae</taxon>
        <taxon>Levilactobacillus</taxon>
    </lineage>
</organism>
<feature type="transmembrane region" description="Helical" evidence="1">
    <location>
        <begin position="268"/>
        <end position="285"/>
    </location>
</feature>
<feature type="transmembrane region" description="Helical" evidence="1">
    <location>
        <begin position="21"/>
        <end position="43"/>
    </location>
</feature>
<dbReference type="AlphaFoldDB" id="A0A0R1QU99"/>
<name>A0A0R1QU99_9LACO</name>
<keyword evidence="1" id="KW-0812">Transmembrane</keyword>
<gene>
    <name evidence="2" type="ORF">FD37_GL001412</name>
</gene>
<evidence type="ECO:0000313" key="2">
    <source>
        <dbReference type="EMBL" id="KRL48285.1"/>
    </source>
</evidence>
<feature type="transmembrane region" description="Helical" evidence="1">
    <location>
        <begin position="986"/>
        <end position="1005"/>
    </location>
</feature>
<feature type="transmembrane region" description="Helical" evidence="1">
    <location>
        <begin position="291"/>
        <end position="311"/>
    </location>
</feature>
<comment type="caution">
    <text evidence="2">The sequence shown here is derived from an EMBL/GenBank/DDBJ whole genome shotgun (WGS) entry which is preliminary data.</text>
</comment>
<reference evidence="2 3" key="1">
    <citation type="journal article" date="2015" name="Genome Announc.">
        <title>Expanding the biotechnology potential of lactobacilli through comparative genomics of 213 strains and associated genera.</title>
        <authorList>
            <person name="Sun Z."/>
            <person name="Harris H.M."/>
            <person name="McCann A."/>
            <person name="Guo C."/>
            <person name="Argimon S."/>
            <person name="Zhang W."/>
            <person name="Yang X."/>
            <person name="Jeffery I.B."/>
            <person name="Cooney J.C."/>
            <person name="Kagawa T.F."/>
            <person name="Liu W."/>
            <person name="Song Y."/>
            <person name="Salvetti E."/>
            <person name="Wrobel A."/>
            <person name="Rasinkangas P."/>
            <person name="Parkhill J."/>
            <person name="Rea M.C."/>
            <person name="O'Sullivan O."/>
            <person name="Ritari J."/>
            <person name="Douillard F.P."/>
            <person name="Paul Ross R."/>
            <person name="Yang R."/>
            <person name="Briner A.E."/>
            <person name="Felis G.E."/>
            <person name="de Vos W.M."/>
            <person name="Barrangou R."/>
            <person name="Klaenhammer T.R."/>
            <person name="Caufield P.W."/>
            <person name="Cui Y."/>
            <person name="Zhang H."/>
            <person name="O'Toole P.W."/>
        </authorList>
    </citation>
    <scope>NUCLEOTIDE SEQUENCE [LARGE SCALE GENOMIC DNA]</scope>
    <source>
        <strain evidence="2 3">DSM 15429</strain>
    </source>
</reference>
<protein>
    <submittedName>
        <fullName evidence="2">Glycosyltransferase</fullName>
    </submittedName>
</protein>
<keyword evidence="1" id="KW-0472">Membrane</keyword>
<sequence length="1014" mass="112705">MMIRGENKMKSSKRGYAQYTLAFIVLTLVLYGIFILTGKSFIWQGDGLAQHYPILVRFYEWLHQGSLTGWSWALGLGADKVTTFSYYVLGDPFAYLIYFVPKAHLEMGYNLLVLVRLYFSGLAFLLFARQRSFRPGSQLLGTLAYTFTGFSLYVSIRHPFFLLPMILFPLLAYGIDRVYAGKSWVPLAAFAGLALVGNFYFAYILAIGSLVYALLRYFAVRPALKVPTLIGRLATAGVIGLLLAGILFVPSVLGVLNSTRATANFANGYVLYPFSYYLRLSNAVLTTGNPMSFWVNLGLAGLTFLSILYTLRHFRQYRWLNIGLLLVMGGTLVPAVAAIMNGGTTPSQRWLLLGSLGFSLALMTFCDHLGDLTRQDLTTLLWGTVGLLVAVWAANGFIYNNHPHDFVMYGLLLLTVMVILIAQIDHWTRPKTLGILLGLLSLNIVANGYGYFSPDSGGASQQLTPRGVATKFQKNYYDGAQKTVKRQKGFGRSVLSNQYYYANEAKTNMGMNLGTHDIMSYFSIENGAVGAFSQAVDNSQFKMNKPINQADSRTTLSNLLGVRDIFARTNQRGKQAFPYGYKVVKRANGKVLTYKDQPVHNFGNNYGTILYRSKNALPLAYLQTRVLDHRQFDRLDGTDREQALTTGALFDGATTGVPTTRYRSTNREIGYTVVADDSTVVDSLGKVALYRQRGNQLNPDLATTTEASLRQKNQDRSVSIRSDKARLKRLAKQNRTLLAKNRQANLAGLTAMVSDNQNQPITYKLETQRSQRTAKTELYLELTGIDVQRLSVQDKYRGQATTNAFQNQAFTGIQRLNVLRRALWNQNDGAYTFNVTSFHNFTGYSQLGQTNLSDYQQKQRVLLNLGYSRKPRKTIKLTFKGVKGLTFKSARLIAVPLGSAYTQRMQQLKRQKLQGLRVRNNQVTGTATAQRATVLTTSIPYSSGWHLTVDGRSVPTAKVNVGFVGARLPAGTHAVKLTYQTPGLRLGMGLSVLGILGLIGGLVLTKRAKNTKDE</sequence>
<evidence type="ECO:0000313" key="3">
    <source>
        <dbReference type="Proteomes" id="UP000051835"/>
    </source>
</evidence>
<dbReference type="Pfam" id="PF09586">
    <property type="entry name" value="YfhO"/>
    <property type="match status" value="1"/>
</dbReference>
<dbReference type="InterPro" id="IPR018580">
    <property type="entry name" value="Uncharacterised_YfhO"/>
</dbReference>
<keyword evidence="2" id="KW-0808">Transferase</keyword>
<dbReference type="PATRIC" id="fig|1423805.4.peg.1449"/>
<feature type="transmembrane region" description="Helical" evidence="1">
    <location>
        <begin position="323"/>
        <end position="344"/>
    </location>
</feature>
<dbReference type="PANTHER" id="PTHR38454">
    <property type="entry name" value="INTEGRAL MEMBRANE PROTEIN-RELATED"/>
    <property type="match status" value="1"/>
</dbReference>